<comment type="subunit">
    <text evidence="5 16">Homodimer.</text>
</comment>
<keyword evidence="8 16" id="KW-0808">Transferase</keyword>
<dbReference type="RefSeq" id="WP_083049848.1">
    <property type="nucleotide sequence ID" value="NZ_CAXXQO010000003.1"/>
</dbReference>
<dbReference type="AlphaFoldDB" id="A0A1Y1RYI8"/>
<evidence type="ECO:0000256" key="1">
    <source>
        <dbReference type="ARBA" id="ARBA00001206"/>
    </source>
</evidence>
<dbReference type="Gene3D" id="3.30.420.40">
    <property type="match status" value="2"/>
</dbReference>
<evidence type="ECO:0000256" key="5">
    <source>
        <dbReference type="ARBA" id="ARBA00011738"/>
    </source>
</evidence>
<evidence type="ECO:0000256" key="2">
    <source>
        <dbReference type="ARBA" id="ARBA00001958"/>
    </source>
</evidence>
<dbReference type="PANTHER" id="PTHR34265:SF1">
    <property type="entry name" value="TYPE III PANTOTHENATE KINASE"/>
    <property type="match status" value="1"/>
</dbReference>
<keyword evidence="10 16" id="KW-0418">Kinase</keyword>
<dbReference type="GO" id="GO:0005524">
    <property type="term" value="F:ATP binding"/>
    <property type="evidence" value="ECO:0007669"/>
    <property type="project" value="UniProtKB-UniRule"/>
</dbReference>
<keyword evidence="7 16" id="KW-0963">Cytoplasm</keyword>
<evidence type="ECO:0000256" key="7">
    <source>
        <dbReference type="ARBA" id="ARBA00022490"/>
    </source>
</evidence>
<dbReference type="GO" id="GO:0004594">
    <property type="term" value="F:pantothenate kinase activity"/>
    <property type="evidence" value="ECO:0007669"/>
    <property type="project" value="UniProtKB-UniRule"/>
</dbReference>
<evidence type="ECO:0000256" key="15">
    <source>
        <dbReference type="ARBA" id="ARBA00040883"/>
    </source>
</evidence>
<organism evidence="17 18">
    <name type="scientific">Marispirochaeta aestuarii</name>
    <dbReference type="NCBI Taxonomy" id="1963862"/>
    <lineage>
        <taxon>Bacteria</taxon>
        <taxon>Pseudomonadati</taxon>
        <taxon>Spirochaetota</taxon>
        <taxon>Spirochaetia</taxon>
        <taxon>Spirochaetales</taxon>
        <taxon>Spirochaetaceae</taxon>
        <taxon>Marispirochaeta</taxon>
    </lineage>
</organism>
<evidence type="ECO:0000313" key="17">
    <source>
        <dbReference type="EMBL" id="ORC35588.1"/>
    </source>
</evidence>
<keyword evidence="16" id="KW-0479">Metal-binding</keyword>
<dbReference type="EC" id="2.7.1.33" evidence="6 16"/>
<protein>
    <recommendedName>
        <fullName evidence="15 16">Type III pantothenate kinase</fullName>
        <ecNumber evidence="6 16">2.7.1.33</ecNumber>
    </recommendedName>
    <alternativeName>
        <fullName evidence="16">PanK-III</fullName>
    </alternativeName>
    <alternativeName>
        <fullName evidence="16">Pantothenic acid kinase</fullName>
    </alternativeName>
</protein>
<evidence type="ECO:0000256" key="10">
    <source>
        <dbReference type="ARBA" id="ARBA00022777"/>
    </source>
</evidence>
<keyword evidence="12 16" id="KW-0630">Potassium</keyword>
<comment type="cofactor">
    <cofactor evidence="2">
        <name>K(+)</name>
        <dbReference type="ChEBI" id="CHEBI:29103"/>
    </cofactor>
</comment>
<evidence type="ECO:0000256" key="14">
    <source>
        <dbReference type="ARBA" id="ARBA00038036"/>
    </source>
</evidence>
<feature type="binding site" evidence="16">
    <location>
        <position position="129"/>
    </location>
    <ligand>
        <name>K(+)</name>
        <dbReference type="ChEBI" id="CHEBI:29103"/>
    </ligand>
</feature>
<comment type="similarity">
    <text evidence="14 16">Belongs to the type III pantothenate kinase family.</text>
</comment>
<comment type="subcellular location">
    <subcellularLocation>
        <location evidence="3 16">Cytoplasm</location>
    </subcellularLocation>
</comment>
<accession>A0A1Y1RYI8</accession>
<keyword evidence="11 16" id="KW-0067">ATP-binding</keyword>
<evidence type="ECO:0000256" key="8">
    <source>
        <dbReference type="ARBA" id="ARBA00022679"/>
    </source>
</evidence>
<dbReference type="Pfam" id="PF03309">
    <property type="entry name" value="Pan_kinase"/>
    <property type="match status" value="1"/>
</dbReference>
<dbReference type="STRING" id="1963862.B4O97_08055"/>
<evidence type="ECO:0000256" key="16">
    <source>
        <dbReference type="HAMAP-Rule" id="MF_01274"/>
    </source>
</evidence>
<dbReference type="EMBL" id="MWQY01000008">
    <property type="protein sequence ID" value="ORC35588.1"/>
    <property type="molecule type" value="Genomic_DNA"/>
</dbReference>
<dbReference type="InterPro" id="IPR004619">
    <property type="entry name" value="Type_III_PanK"/>
</dbReference>
<sequence length="261" mass="27879">MLLAIDIGNSNIVFGLYGSRGWIDHWRIHTDHNKMPDEYAVLFRDILREESVPREAIGTTIISSVVPHLTEKIKEVTQALTGKDPLIVGPGIKTGIKIRTDNPAEVGSDLVCNAVAAYERVKGNCIIVDFGTALTFTAVNDKGDLMGVAIAPGIQAGAGALAASTAQLPQVWLQEPEHAIGKNTTQSIRSGILFGYAGLVEGLIRRIRAELGGEATVIATGGRASVIAPLTDCITLVEPWLILEGLRLIAGRNNWSAQRAV</sequence>
<dbReference type="NCBIfam" id="NF009855">
    <property type="entry name" value="PRK13321.1"/>
    <property type="match status" value="1"/>
</dbReference>
<gene>
    <name evidence="16" type="primary">coaX</name>
    <name evidence="17" type="ORF">B4O97_08055</name>
</gene>
<dbReference type="InterPro" id="IPR043129">
    <property type="entry name" value="ATPase_NBD"/>
</dbReference>
<dbReference type="GO" id="GO:0015937">
    <property type="term" value="P:coenzyme A biosynthetic process"/>
    <property type="evidence" value="ECO:0007669"/>
    <property type="project" value="UniProtKB-UniRule"/>
</dbReference>
<evidence type="ECO:0000256" key="9">
    <source>
        <dbReference type="ARBA" id="ARBA00022741"/>
    </source>
</evidence>
<evidence type="ECO:0000256" key="6">
    <source>
        <dbReference type="ARBA" id="ARBA00012102"/>
    </source>
</evidence>
<comment type="pathway">
    <text evidence="4 16">Cofactor biosynthesis; coenzyme A biosynthesis; CoA from (R)-pantothenate: step 1/5.</text>
</comment>
<name>A0A1Y1RYI8_9SPIO</name>
<dbReference type="GO" id="GO:0005737">
    <property type="term" value="C:cytoplasm"/>
    <property type="evidence" value="ECO:0007669"/>
    <property type="project" value="UniProtKB-SubCell"/>
</dbReference>
<dbReference type="Proteomes" id="UP000192343">
    <property type="component" value="Unassembled WGS sequence"/>
</dbReference>
<dbReference type="CDD" id="cd24015">
    <property type="entry name" value="ASKHA_NBD_PanK-III"/>
    <property type="match status" value="1"/>
</dbReference>
<dbReference type="PANTHER" id="PTHR34265">
    <property type="entry name" value="TYPE III PANTOTHENATE KINASE"/>
    <property type="match status" value="1"/>
</dbReference>
<dbReference type="HAMAP" id="MF_01274">
    <property type="entry name" value="Pantothen_kinase_3"/>
    <property type="match status" value="1"/>
</dbReference>
<evidence type="ECO:0000256" key="13">
    <source>
        <dbReference type="ARBA" id="ARBA00022993"/>
    </source>
</evidence>
<feature type="binding site" evidence="16">
    <location>
        <begin position="107"/>
        <end position="110"/>
    </location>
    <ligand>
        <name>substrate</name>
    </ligand>
</feature>
<dbReference type="GO" id="GO:0046872">
    <property type="term" value="F:metal ion binding"/>
    <property type="evidence" value="ECO:0007669"/>
    <property type="project" value="UniProtKB-KW"/>
</dbReference>
<comment type="caution">
    <text evidence="17">The sequence shown here is derived from an EMBL/GenBank/DDBJ whole genome shotgun (WGS) entry which is preliminary data.</text>
</comment>
<feature type="binding site" evidence="16">
    <location>
        <position position="184"/>
    </location>
    <ligand>
        <name>substrate</name>
    </ligand>
</feature>
<feature type="binding site" evidence="16">
    <location>
        <position position="132"/>
    </location>
    <ligand>
        <name>ATP</name>
        <dbReference type="ChEBI" id="CHEBI:30616"/>
    </ligand>
</feature>
<evidence type="ECO:0000313" key="18">
    <source>
        <dbReference type="Proteomes" id="UP000192343"/>
    </source>
</evidence>
<reference evidence="17 18" key="1">
    <citation type="submission" date="2017-03" db="EMBL/GenBank/DDBJ databases">
        <title>Draft Genome sequence of Marispirochaeta sp. strain JC444.</title>
        <authorList>
            <person name="Shivani Y."/>
            <person name="Subhash Y."/>
            <person name="Sasikala C."/>
            <person name="Ramana C."/>
        </authorList>
    </citation>
    <scope>NUCLEOTIDE SEQUENCE [LARGE SCALE GENOMIC DNA]</scope>
    <source>
        <strain evidence="17 18">JC444</strain>
    </source>
</reference>
<evidence type="ECO:0000256" key="12">
    <source>
        <dbReference type="ARBA" id="ARBA00022958"/>
    </source>
</evidence>
<evidence type="ECO:0000256" key="3">
    <source>
        <dbReference type="ARBA" id="ARBA00004496"/>
    </source>
</evidence>
<dbReference type="NCBIfam" id="TIGR00671">
    <property type="entry name" value="baf"/>
    <property type="match status" value="1"/>
</dbReference>
<comment type="cofactor">
    <cofactor evidence="16">
        <name>NH4(+)</name>
        <dbReference type="ChEBI" id="CHEBI:28938"/>
    </cofactor>
    <cofactor evidence="16">
        <name>K(+)</name>
        <dbReference type="ChEBI" id="CHEBI:29103"/>
    </cofactor>
    <text evidence="16">A monovalent cation. Ammonium or potassium.</text>
</comment>
<keyword evidence="13 16" id="KW-0173">Coenzyme A biosynthesis</keyword>
<dbReference type="UniPathway" id="UPA00241">
    <property type="reaction ID" value="UER00352"/>
</dbReference>
<comment type="caution">
    <text evidence="16">Lacks conserved residue(s) required for the propagation of feature annotation.</text>
</comment>
<evidence type="ECO:0000256" key="11">
    <source>
        <dbReference type="ARBA" id="ARBA00022840"/>
    </source>
</evidence>
<dbReference type="OrthoDB" id="9804707at2"/>
<keyword evidence="18" id="KW-1185">Reference proteome</keyword>
<comment type="function">
    <text evidence="16">Catalyzes the phosphorylation of pantothenate (Pan), the first step in CoA biosynthesis.</text>
</comment>
<comment type="catalytic activity">
    <reaction evidence="1 16">
        <text>(R)-pantothenate + ATP = (R)-4'-phosphopantothenate + ADP + H(+)</text>
        <dbReference type="Rhea" id="RHEA:16373"/>
        <dbReference type="ChEBI" id="CHEBI:10986"/>
        <dbReference type="ChEBI" id="CHEBI:15378"/>
        <dbReference type="ChEBI" id="CHEBI:29032"/>
        <dbReference type="ChEBI" id="CHEBI:30616"/>
        <dbReference type="ChEBI" id="CHEBI:456216"/>
        <dbReference type="EC" id="2.7.1.33"/>
    </reaction>
</comment>
<feature type="binding site" evidence="16">
    <location>
        <begin position="6"/>
        <end position="13"/>
    </location>
    <ligand>
        <name>ATP</name>
        <dbReference type="ChEBI" id="CHEBI:30616"/>
    </ligand>
</feature>
<dbReference type="SUPFAM" id="SSF53067">
    <property type="entry name" value="Actin-like ATPase domain"/>
    <property type="match status" value="2"/>
</dbReference>
<evidence type="ECO:0000256" key="4">
    <source>
        <dbReference type="ARBA" id="ARBA00005225"/>
    </source>
</evidence>
<proteinExistence type="inferred from homology"/>
<feature type="active site" description="Proton acceptor" evidence="16">
    <location>
        <position position="109"/>
    </location>
</feature>
<keyword evidence="9 16" id="KW-0547">Nucleotide-binding</keyword>